<dbReference type="PANTHER" id="PTHR30160:SF15">
    <property type="entry name" value="GLYCOSYLTRANSFERASE HI_0523-RELATED"/>
    <property type="match status" value="1"/>
</dbReference>
<proteinExistence type="predicted"/>
<dbReference type="SUPFAM" id="SSF53756">
    <property type="entry name" value="UDP-Glycosyltransferase/glycogen phosphorylase"/>
    <property type="match status" value="1"/>
</dbReference>
<dbReference type="KEGG" id="aact:ACT75_05390"/>
<dbReference type="EMBL" id="CP012959">
    <property type="protein sequence ID" value="AMQ93996.1"/>
    <property type="molecule type" value="Genomic_DNA"/>
</dbReference>
<reference evidence="3 5" key="1">
    <citation type="submission" date="2015-10" db="EMBL/GenBank/DDBJ databases">
        <title>Tn-seq of a polymicrobial infection.</title>
        <authorList>
            <person name="Stacy A."/>
            <person name="Rumbaugh K.P."/>
            <person name="Whiteley M."/>
        </authorList>
    </citation>
    <scope>NUCLEOTIDE SEQUENCE [LARGE SCALE GENOMIC DNA]</scope>
    <source>
        <strain evidence="3 5">624</strain>
    </source>
</reference>
<dbReference type="OrthoDB" id="5668871at2"/>
<keyword evidence="1" id="KW-0328">Glycosyltransferase</keyword>
<accession>A0A142G016</accession>
<sequence>MSITKKLVAKLAGKRKAENIDLIMIKSVLLKPIGDAIGDAVAHTAHLKQLKLANPELVIGVIVTERNRDIFAYSDLVDVLLEDKPLTYISQCRKWDLYLDFQPTYTTKSIILEKLLSPKYIIVFNKKHKENYNLDTIKNYNFACPQNDTTHISEYLNDSAISAYLDPKAVEYALINQETIRFEVLWGDKVRILLAPEGSTRKIPASEFAELLNSLSPTIVENVLFVLTNTKESATYYEELISLCDNKIQIKLSPKTTIQEYIQLVSSADLIISVDSGTVHLATALQKKVLAFYARNIANFCRWQPKGKAEVPYKAIMSKTESDSNNHTCDFPMDEAADWVNHLFQTLPKH</sequence>
<reference evidence="4 6" key="2">
    <citation type="submission" date="2019-08" db="EMBL/GenBank/DDBJ databases">
        <title>Whole genome sequencing of Aggregatibacter actinomycetemcomitans cultured from blood stream infections in Denmark reveals a novel phylogenetic lineage expressing serotype a membrane O polysaccharide.</title>
        <authorList>
            <person name="Nedergaard S."/>
            <person name="Kobel C.M."/>
            <person name="Nielsen M.B."/>
            <person name="Moeller R.T."/>
            <person name="Jensen A.B."/>
            <person name="Noerskov-Lauritsen N."/>
        </authorList>
    </citation>
    <scope>NUCLEOTIDE SEQUENCE [LARGE SCALE GENOMIC DNA]</scope>
    <source>
        <strain evidence="4 6">PN_563</strain>
    </source>
</reference>
<dbReference type="eggNOG" id="COG0859">
    <property type="taxonomic scope" value="Bacteria"/>
</dbReference>
<dbReference type="Proteomes" id="UP000323012">
    <property type="component" value="Unassembled WGS sequence"/>
</dbReference>
<evidence type="ECO:0000313" key="4">
    <source>
        <dbReference type="EMBL" id="TYA39752.1"/>
    </source>
</evidence>
<gene>
    <name evidence="3" type="ORF">ACT75_05390</name>
    <name evidence="4" type="ORF">FXB79_02185</name>
</gene>
<name>A0A142G016_AGGAC</name>
<dbReference type="AlphaFoldDB" id="A0A142G016"/>
<evidence type="ECO:0000313" key="5">
    <source>
        <dbReference type="Proteomes" id="UP000072236"/>
    </source>
</evidence>
<evidence type="ECO:0000256" key="1">
    <source>
        <dbReference type="ARBA" id="ARBA00022676"/>
    </source>
</evidence>
<dbReference type="GO" id="GO:0009244">
    <property type="term" value="P:lipopolysaccharide core region biosynthetic process"/>
    <property type="evidence" value="ECO:0007669"/>
    <property type="project" value="TreeGrafter"/>
</dbReference>
<dbReference type="InterPro" id="IPR002201">
    <property type="entry name" value="Glyco_trans_9"/>
</dbReference>
<protein>
    <submittedName>
        <fullName evidence="3">Formamidopyrimidine-DNA glycosylase</fullName>
    </submittedName>
    <submittedName>
        <fullName evidence="4">Glycosyltransferase family 9 protein</fullName>
    </submittedName>
</protein>
<dbReference type="InterPro" id="IPR051199">
    <property type="entry name" value="LPS_LOS_Heptosyltrfase"/>
</dbReference>
<dbReference type="EMBL" id="VSED01000003">
    <property type="protein sequence ID" value="TYA39752.1"/>
    <property type="molecule type" value="Genomic_DNA"/>
</dbReference>
<dbReference type="RefSeq" id="WP_005542839.1">
    <property type="nucleotide sequence ID" value="NZ_CP012959.1"/>
</dbReference>
<evidence type="ECO:0000313" key="3">
    <source>
        <dbReference type="EMBL" id="AMQ93996.1"/>
    </source>
</evidence>
<dbReference type="PANTHER" id="PTHR30160">
    <property type="entry name" value="TETRAACYLDISACCHARIDE 4'-KINASE-RELATED"/>
    <property type="match status" value="1"/>
</dbReference>
<dbReference type="Proteomes" id="UP000072236">
    <property type="component" value="Chromosome"/>
</dbReference>
<evidence type="ECO:0000256" key="2">
    <source>
        <dbReference type="ARBA" id="ARBA00022679"/>
    </source>
</evidence>
<organism evidence="4 6">
    <name type="scientific">Aggregatibacter actinomycetemcomitans</name>
    <name type="common">Actinobacillus actinomycetemcomitans</name>
    <name type="synonym">Haemophilus actinomycetemcomitans</name>
    <dbReference type="NCBI Taxonomy" id="714"/>
    <lineage>
        <taxon>Bacteria</taxon>
        <taxon>Pseudomonadati</taxon>
        <taxon>Pseudomonadota</taxon>
        <taxon>Gammaproteobacteria</taxon>
        <taxon>Pasteurellales</taxon>
        <taxon>Pasteurellaceae</taxon>
        <taxon>Aggregatibacter</taxon>
    </lineage>
</organism>
<dbReference type="GO" id="GO:0005829">
    <property type="term" value="C:cytosol"/>
    <property type="evidence" value="ECO:0007669"/>
    <property type="project" value="TreeGrafter"/>
</dbReference>
<dbReference type="GO" id="GO:0008713">
    <property type="term" value="F:ADP-heptose-lipopolysaccharide heptosyltransferase activity"/>
    <property type="evidence" value="ECO:0007669"/>
    <property type="project" value="TreeGrafter"/>
</dbReference>
<evidence type="ECO:0000313" key="6">
    <source>
        <dbReference type="Proteomes" id="UP000323012"/>
    </source>
</evidence>
<dbReference type="Pfam" id="PF01075">
    <property type="entry name" value="Glyco_transf_9"/>
    <property type="match status" value="1"/>
</dbReference>
<dbReference type="Gene3D" id="3.40.50.2000">
    <property type="entry name" value="Glycogen Phosphorylase B"/>
    <property type="match status" value="2"/>
</dbReference>
<keyword evidence="2" id="KW-0808">Transferase</keyword>